<evidence type="ECO:0008006" key="5">
    <source>
        <dbReference type="Google" id="ProtNLM"/>
    </source>
</evidence>
<keyword evidence="1" id="KW-1133">Transmembrane helix</keyword>
<protein>
    <recommendedName>
        <fullName evidence="5">Lipoprotein</fullName>
    </recommendedName>
</protein>
<gene>
    <name evidence="3" type="ORF">CUZ56_00026</name>
</gene>
<sequence precursor="true">MSTRKKKLSMALCSLLCAASLSLTGCQLVGEHPLHPGNIAANIAAAPVAVVLGAWMVLDLAFNDGDTFRFKI</sequence>
<dbReference type="RefSeq" id="WP_126977042.1">
    <property type="nucleotide sequence ID" value="NZ_PQSP01000001.1"/>
</dbReference>
<dbReference type="EMBL" id="PQSP01000001">
    <property type="protein sequence ID" value="RUS67552.1"/>
    <property type="molecule type" value="Genomic_DNA"/>
</dbReference>
<dbReference type="AlphaFoldDB" id="A0A433SFQ6"/>
<feature type="chain" id="PRO_5019209847" description="Lipoprotein" evidence="2">
    <location>
        <begin position="26"/>
        <end position="72"/>
    </location>
</feature>
<keyword evidence="1" id="KW-0472">Membrane</keyword>
<evidence type="ECO:0000256" key="2">
    <source>
        <dbReference type="SAM" id="SignalP"/>
    </source>
</evidence>
<feature type="signal peptide" evidence="2">
    <location>
        <begin position="1"/>
        <end position="25"/>
    </location>
</feature>
<evidence type="ECO:0000313" key="4">
    <source>
        <dbReference type="Proteomes" id="UP000286947"/>
    </source>
</evidence>
<keyword evidence="2" id="KW-0732">Signal</keyword>
<evidence type="ECO:0000313" key="3">
    <source>
        <dbReference type="EMBL" id="RUS67552.1"/>
    </source>
</evidence>
<reference evidence="3 4" key="1">
    <citation type="submission" date="2018-01" db="EMBL/GenBank/DDBJ databases">
        <title>Saezia sanguinis gen. nov., sp. nov., in the order Burkholderiales isolated from human blood.</title>
        <authorList>
            <person name="Medina-Pascual M.J."/>
            <person name="Valdezate S."/>
            <person name="Monzon S."/>
            <person name="Cuesta I."/>
            <person name="Carrasco G."/>
            <person name="Villalon P."/>
            <person name="Saez-Nieto J.A."/>
        </authorList>
    </citation>
    <scope>NUCLEOTIDE SEQUENCE [LARGE SCALE GENOMIC DNA]</scope>
    <source>
        <strain evidence="3 4">CNM695-12</strain>
    </source>
</reference>
<proteinExistence type="predicted"/>
<keyword evidence="1" id="KW-0812">Transmembrane</keyword>
<feature type="transmembrane region" description="Helical" evidence="1">
    <location>
        <begin position="40"/>
        <end position="62"/>
    </location>
</feature>
<organism evidence="3 4">
    <name type="scientific">Saezia sanguinis</name>
    <dbReference type="NCBI Taxonomy" id="1965230"/>
    <lineage>
        <taxon>Bacteria</taxon>
        <taxon>Pseudomonadati</taxon>
        <taxon>Pseudomonadota</taxon>
        <taxon>Betaproteobacteria</taxon>
        <taxon>Burkholderiales</taxon>
        <taxon>Saeziaceae</taxon>
        <taxon>Saezia</taxon>
    </lineage>
</organism>
<comment type="caution">
    <text evidence="3">The sequence shown here is derived from an EMBL/GenBank/DDBJ whole genome shotgun (WGS) entry which is preliminary data.</text>
</comment>
<dbReference type="PROSITE" id="PS51257">
    <property type="entry name" value="PROKAR_LIPOPROTEIN"/>
    <property type="match status" value="1"/>
</dbReference>
<keyword evidence="4" id="KW-1185">Reference proteome</keyword>
<accession>A0A433SFQ6</accession>
<dbReference type="Proteomes" id="UP000286947">
    <property type="component" value="Unassembled WGS sequence"/>
</dbReference>
<evidence type="ECO:0000256" key="1">
    <source>
        <dbReference type="SAM" id="Phobius"/>
    </source>
</evidence>
<name>A0A433SFQ6_9BURK</name>